<keyword evidence="1" id="KW-0812">Transmembrane</keyword>
<keyword evidence="1" id="KW-1133">Transmembrane helix</keyword>
<proteinExistence type="predicted"/>
<keyword evidence="1" id="KW-0472">Membrane</keyword>
<feature type="transmembrane region" description="Helical" evidence="1">
    <location>
        <begin position="66"/>
        <end position="84"/>
    </location>
</feature>
<evidence type="ECO:0000259" key="2">
    <source>
        <dbReference type="Pfam" id="PF07331"/>
    </source>
</evidence>
<accession>A0A381QIZ6</accession>
<dbReference type="Pfam" id="PF07331">
    <property type="entry name" value="TctB"/>
    <property type="match status" value="1"/>
</dbReference>
<evidence type="ECO:0000256" key="1">
    <source>
        <dbReference type="SAM" id="Phobius"/>
    </source>
</evidence>
<dbReference type="EMBL" id="UINC01001382">
    <property type="protein sequence ID" value="SUZ79296.1"/>
    <property type="molecule type" value="Genomic_DNA"/>
</dbReference>
<name>A0A381QIZ6_9ZZZZ</name>
<reference evidence="3" key="1">
    <citation type="submission" date="2018-05" db="EMBL/GenBank/DDBJ databases">
        <authorList>
            <person name="Lanie J.A."/>
            <person name="Ng W.-L."/>
            <person name="Kazmierczak K.M."/>
            <person name="Andrzejewski T.M."/>
            <person name="Davidsen T.M."/>
            <person name="Wayne K.J."/>
            <person name="Tettelin H."/>
            <person name="Glass J.I."/>
            <person name="Rusch D."/>
            <person name="Podicherti R."/>
            <person name="Tsui H.-C.T."/>
            <person name="Winkler M.E."/>
        </authorList>
    </citation>
    <scope>NUCLEOTIDE SEQUENCE</scope>
</reference>
<sequence>MLTPKDQSEHSSGRQQNAKEMFGVERRPGDMFFALLLTLSALWLLSQLGAQTKWVSGVGFFSQPRFWPGLCLVGYLIFSLGHLIHSYRDHRRRGDGVLFPVDELIDWCRPAEFVAYFMLYVFIVPLSGYLPATLLACVLLTLRAGYRSGRFIMVALAFGFSTVLIFKTFLHVRIPGGMLYSQFPDQIRNFLVLNF</sequence>
<dbReference type="InterPro" id="IPR009936">
    <property type="entry name" value="DUF1468"/>
</dbReference>
<feature type="transmembrane region" description="Helical" evidence="1">
    <location>
        <begin position="113"/>
        <end position="142"/>
    </location>
</feature>
<dbReference type="AlphaFoldDB" id="A0A381QIZ6"/>
<feature type="transmembrane region" description="Helical" evidence="1">
    <location>
        <begin position="148"/>
        <end position="170"/>
    </location>
</feature>
<feature type="domain" description="DUF1468" evidence="2">
    <location>
        <begin position="33"/>
        <end position="175"/>
    </location>
</feature>
<evidence type="ECO:0000313" key="3">
    <source>
        <dbReference type="EMBL" id="SUZ79296.1"/>
    </source>
</evidence>
<gene>
    <name evidence="3" type="ORF">METZ01_LOCUS32150</name>
</gene>
<protein>
    <recommendedName>
        <fullName evidence="2">DUF1468 domain-containing protein</fullName>
    </recommendedName>
</protein>
<organism evidence="3">
    <name type="scientific">marine metagenome</name>
    <dbReference type="NCBI Taxonomy" id="408172"/>
    <lineage>
        <taxon>unclassified sequences</taxon>
        <taxon>metagenomes</taxon>
        <taxon>ecological metagenomes</taxon>
    </lineage>
</organism>